<accession>A0A1F2USJ8</accession>
<keyword evidence="10" id="KW-1006">Bacterial flagellum protein export</keyword>
<dbReference type="GO" id="GO:0071973">
    <property type="term" value="P:bacterial-type flagellum-dependent cell motility"/>
    <property type="evidence" value="ECO:0007669"/>
    <property type="project" value="InterPro"/>
</dbReference>
<keyword evidence="7" id="KW-1005">Bacterial flagellum biogenesis</keyword>
<keyword evidence="12" id="KW-0966">Cell projection</keyword>
<feature type="coiled-coil region" evidence="11">
    <location>
        <begin position="74"/>
        <end position="115"/>
    </location>
</feature>
<dbReference type="GO" id="GO:0005886">
    <property type="term" value="C:plasma membrane"/>
    <property type="evidence" value="ECO:0007669"/>
    <property type="project" value="UniProtKB-SubCell"/>
</dbReference>
<proteinExistence type="inferred from homology"/>
<dbReference type="GO" id="GO:0015031">
    <property type="term" value="P:protein transport"/>
    <property type="evidence" value="ECO:0007669"/>
    <property type="project" value="UniProtKB-KW"/>
</dbReference>
<gene>
    <name evidence="12" type="ORF">A2074_02355</name>
</gene>
<evidence type="ECO:0000256" key="6">
    <source>
        <dbReference type="ARBA" id="ARBA00022500"/>
    </source>
</evidence>
<evidence type="ECO:0000256" key="11">
    <source>
        <dbReference type="SAM" id="Coils"/>
    </source>
</evidence>
<comment type="similarity">
    <text evidence="2">Belongs to the FliJ family.</text>
</comment>
<dbReference type="GO" id="GO:0044781">
    <property type="term" value="P:bacterial-type flagellum organization"/>
    <property type="evidence" value="ECO:0007669"/>
    <property type="project" value="UniProtKB-KW"/>
</dbReference>
<dbReference type="InterPro" id="IPR052570">
    <property type="entry name" value="FliJ"/>
</dbReference>
<keyword evidence="4" id="KW-0813">Transport</keyword>
<evidence type="ECO:0000313" key="12">
    <source>
        <dbReference type="EMBL" id="OFW33633.1"/>
    </source>
</evidence>
<dbReference type="InterPro" id="IPR012823">
    <property type="entry name" value="Flagell_FliJ"/>
</dbReference>
<evidence type="ECO:0000256" key="9">
    <source>
        <dbReference type="ARBA" id="ARBA00023136"/>
    </source>
</evidence>
<dbReference type="GO" id="GO:0009288">
    <property type="term" value="C:bacterial-type flagellum"/>
    <property type="evidence" value="ECO:0007669"/>
    <property type="project" value="InterPro"/>
</dbReference>
<keyword evidence="12" id="KW-0969">Cilium</keyword>
<evidence type="ECO:0000256" key="7">
    <source>
        <dbReference type="ARBA" id="ARBA00022795"/>
    </source>
</evidence>
<dbReference type="PANTHER" id="PTHR38786:SF1">
    <property type="entry name" value="FLAGELLAR FLIJ PROTEIN"/>
    <property type="match status" value="1"/>
</dbReference>
<evidence type="ECO:0000256" key="1">
    <source>
        <dbReference type="ARBA" id="ARBA00004413"/>
    </source>
</evidence>
<dbReference type="NCBIfam" id="TIGR02473">
    <property type="entry name" value="flagell_FliJ"/>
    <property type="match status" value="1"/>
</dbReference>
<keyword evidence="6" id="KW-0145">Chemotaxis</keyword>
<evidence type="ECO:0000256" key="10">
    <source>
        <dbReference type="ARBA" id="ARBA00023225"/>
    </source>
</evidence>
<dbReference type="InterPro" id="IPR053716">
    <property type="entry name" value="Flag_assembly_chemotaxis_eff"/>
</dbReference>
<reference evidence="12 13" key="1">
    <citation type="journal article" date="2016" name="Nat. Commun.">
        <title>Thousands of microbial genomes shed light on interconnected biogeochemical processes in an aquifer system.</title>
        <authorList>
            <person name="Anantharaman K."/>
            <person name="Brown C.T."/>
            <person name="Hug L.A."/>
            <person name="Sharon I."/>
            <person name="Castelle C.J."/>
            <person name="Probst A.J."/>
            <person name="Thomas B.C."/>
            <person name="Singh A."/>
            <person name="Wilkins M.J."/>
            <person name="Karaoz U."/>
            <person name="Brodie E.L."/>
            <person name="Williams K.H."/>
            <person name="Hubbard S.S."/>
            <person name="Banfield J.F."/>
        </authorList>
    </citation>
    <scope>NUCLEOTIDE SEQUENCE [LARGE SCALE GENOMIC DNA]</scope>
</reference>
<keyword evidence="12" id="KW-0282">Flagellum</keyword>
<sequence length="159" mass="18815">MNRFVFKLKSVLHHRQKKEDLVKKELAEVKRLYVFEKERLTQLNVRLADSHKALREKQKSAIDATEISVHVKFIERLERQIEVQLSRVASLATEVRKVQERLLEAAKDRKVLEKLEEKQLSEYKLEAERVEQGIIDEIATVRHNRDDGNPLRRDHAEQS</sequence>
<evidence type="ECO:0000256" key="8">
    <source>
        <dbReference type="ARBA" id="ARBA00022927"/>
    </source>
</evidence>
<dbReference type="EMBL" id="MELI01000062">
    <property type="protein sequence ID" value="OFW33633.1"/>
    <property type="molecule type" value="Genomic_DNA"/>
</dbReference>
<keyword evidence="5" id="KW-1003">Cell membrane</keyword>
<dbReference type="Proteomes" id="UP000178086">
    <property type="component" value="Unassembled WGS sequence"/>
</dbReference>
<evidence type="ECO:0000256" key="3">
    <source>
        <dbReference type="ARBA" id="ARBA00020392"/>
    </source>
</evidence>
<organism evidence="12 13">
    <name type="scientific">Candidatus Aquicultor primus</name>
    <dbReference type="NCBI Taxonomy" id="1797195"/>
    <lineage>
        <taxon>Bacteria</taxon>
        <taxon>Bacillati</taxon>
        <taxon>Actinomycetota</taxon>
        <taxon>Candidatus Aquicultoria</taxon>
        <taxon>Candidatus Aquicultorales</taxon>
        <taxon>Candidatus Aquicultoraceae</taxon>
        <taxon>Candidatus Aquicultor</taxon>
    </lineage>
</organism>
<dbReference type="GO" id="GO:0006935">
    <property type="term" value="P:chemotaxis"/>
    <property type="evidence" value="ECO:0007669"/>
    <property type="project" value="UniProtKB-KW"/>
</dbReference>
<dbReference type="Pfam" id="PF02050">
    <property type="entry name" value="FliJ"/>
    <property type="match status" value="1"/>
</dbReference>
<evidence type="ECO:0000313" key="13">
    <source>
        <dbReference type="Proteomes" id="UP000178086"/>
    </source>
</evidence>
<comment type="caution">
    <text evidence="12">The sequence shown here is derived from an EMBL/GenBank/DDBJ whole genome shotgun (WGS) entry which is preliminary data.</text>
</comment>
<keyword evidence="8" id="KW-0653">Protein transport</keyword>
<dbReference type="PANTHER" id="PTHR38786">
    <property type="entry name" value="FLAGELLAR FLIJ PROTEIN"/>
    <property type="match status" value="1"/>
</dbReference>
<dbReference type="AlphaFoldDB" id="A0A1F2USJ8"/>
<evidence type="ECO:0000256" key="2">
    <source>
        <dbReference type="ARBA" id="ARBA00010004"/>
    </source>
</evidence>
<comment type="subcellular location">
    <subcellularLocation>
        <location evidence="1">Cell membrane</location>
        <topology evidence="1">Peripheral membrane protein</topology>
        <orientation evidence="1">Cytoplasmic side</orientation>
    </subcellularLocation>
</comment>
<protein>
    <recommendedName>
        <fullName evidence="3">Flagellar FliJ protein</fullName>
    </recommendedName>
</protein>
<keyword evidence="9" id="KW-0472">Membrane</keyword>
<keyword evidence="11" id="KW-0175">Coiled coil</keyword>
<name>A0A1F2USJ8_9ACTN</name>
<evidence type="ECO:0000256" key="4">
    <source>
        <dbReference type="ARBA" id="ARBA00022448"/>
    </source>
</evidence>
<dbReference type="Gene3D" id="1.10.287.1700">
    <property type="match status" value="1"/>
</dbReference>
<evidence type="ECO:0000256" key="5">
    <source>
        <dbReference type="ARBA" id="ARBA00022475"/>
    </source>
</evidence>